<accession>A0A8G1REN4</accession>
<proteinExistence type="predicted"/>
<dbReference type="Proteomes" id="UP000249789">
    <property type="component" value="Unassembled WGS sequence"/>
</dbReference>
<keyword evidence="3" id="KW-1185">Reference proteome</keyword>
<sequence>MILPEPIHEKRRLDRCIIFEGEQTGNKSEGGSCPVPATHSLSIIQVAGCHQPILRQSTAMGSRGCAQGAAHKLRGGEEDERGRQNRHGRVKAKWAEQSRDSTSGSRNTHHEPGKKKNPQNTKHDEEDEAKAIQVDLWNLLSSPQNGCSGWFMHGSTTNGRMLTPASFTYQSAEWMWVCVSGLAPVRMLGEVTYW</sequence>
<feature type="compositionally biased region" description="Basic and acidic residues" evidence="1">
    <location>
        <begin position="74"/>
        <end position="83"/>
    </location>
</feature>
<evidence type="ECO:0000313" key="3">
    <source>
        <dbReference type="Proteomes" id="UP000249789"/>
    </source>
</evidence>
<organism evidence="2 3">
    <name type="scientific">Aspergillus fijiensis CBS 313.89</name>
    <dbReference type="NCBI Taxonomy" id="1448319"/>
    <lineage>
        <taxon>Eukaryota</taxon>
        <taxon>Fungi</taxon>
        <taxon>Dikarya</taxon>
        <taxon>Ascomycota</taxon>
        <taxon>Pezizomycotina</taxon>
        <taxon>Eurotiomycetes</taxon>
        <taxon>Eurotiomycetidae</taxon>
        <taxon>Eurotiales</taxon>
        <taxon>Aspergillaceae</taxon>
        <taxon>Aspergillus</taxon>
    </lineage>
</organism>
<evidence type="ECO:0000256" key="1">
    <source>
        <dbReference type="SAM" id="MobiDB-lite"/>
    </source>
</evidence>
<dbReference type="EMBL" id="KZ824743">
    <property type="protein sequence ID" value="RAK70962.1"/>
    <property type="molecule type" value="Genomic_DNA"/>
</dbReference>
<name>A0A8G1REN4_9EURO</name>
<dbReference type="AlphaFoldDB" id="A0A8G1REN4"/>
<protein>
    <submittedName>
        <fullName evidence="2">Uncharacterized protein</fullName>
    </submittedName>
</protein>
<evidence type="ECO:0000313" key="2">
    <source>
        <dbReference type="EMBL" id="RAK70962.1"/>
    </source>
</evidence>
<dbReference type="RefSeq" id="XP_040794974.1">
    <property type="nucleotide sequence ID" value="XM_040941736.1"/>
</dbReference>
<reference evidence="2 3" key="1">
    <citation type="submission" date="2018-02" db="EMBL/GenBank/DDBJ databases">
        <title>The genomes of Aspergillus section Nigri reveals drivers in fungal speciation.</title>
        <authorList>
            <consortium name="DOE Joint Genome Institute"/>
            <person name="Vesth T.C."/>
            <person name="Nybo J."/>
            <person name="Theobald S."/>
            <person name="Brandl J."/>
            <person name="Frisvad J.C."/>
            <person name="Nielsen K.F."/>
            <person name="Lyhne E.K."/>
            <person name="Kogle M.E."/>
            <person name="Kuo A."/>
            <person name="Riley R."/>
            <person name="Clum A."/>
            <person name="Nolan M."/>
            <person name="Lipzen A."/>
            <person name="Salamov A."/>
            <person name="Henrissat B."/>
            <person name="Wiebenga A."/>
            <person name="De vries R.P."/>
            <person name="Grigoriev I.V."/>
            <person name="Mortensen U.H."/>
            <person name="Andersen M.R."/>
            <person name="Baker S.E."/>
        </authorList>
    </citation>
    <scope>NUCLEOTIDE SEQUENCE [LARGE SCALE GENOMIC DNA]</scope>
    <source>
        <strain evidence="2 3">CBS 313.89</strain>
    </source>
</reference>
<feature type="region of interest" description="Disordered" evidence="1">
    <location>
        <begin position="60"/>
        <end position="127"/>
    </location>
</feature>
<gene>
    <name evidence="2" type="ORF">BO72DRAFT_38877</name>
</gene>
<dbReference type="VEuPathDB" id="FungiDB:BO72DRAFT_38877"/>
<dbReference type="GeneID" id="63859069"/>